<feature type="region of interest" description="Disordered" evidence="1">
    <location>
        <begin position="1"/>
        <end position="82"/>
    </location>
</feature>
<keyword evidence="3" id="KW-1185">Reference proteome</keyword>
<protein>
    <submittedName>
        <fullName evidence="2">GL10479</fullName>
    </submittedName>
</protein>
<accession>B4GC06</accession>
<name>B4GC06_DROPE</name>
<dbReference type="Proteomes" id="UP000008744">
    <property type="component" value="Unassembled WGS sequence"/>
</dbReference>
<sequence>MYRAPTSSSPPKAGQKRPATSPAPHIPVPHHLQTPPGSGVAGSPVPPTQGSGLLNHGLPSNHIGTPSPQQQHQHQTHQQQQQ</sequence>
<dbReference type="EMBL" id="CH479181">
    <property type="protein sequence ID" value="EDW32349.1"/>
    <property type="molecule type" value="Genomic_DNA"/>
</dbReference>
<feature type="compositionally biased region" description="Low complexity" evidence="1">
    <location>
        <begin position="69"/>
        <end position="82"/>
    </location>
</feature>
<dbReference type="HOGENOM" id="CLU_2560702_0_0_1"/>
<proteinExistence type="predicted"/>
<dbReference type="AlphaFoldDB" id="B4GC06"/>
<gene>
    <name evidence="2" type="primary">Dper\GL10479</name>
    <name evidence="2" type="ORF">Dper_GL10479</name>
</gene>
<reference evidence="2 3" key="1">
    <citation type="journal article" date="2007" name="Nature">
        <title>Evolution of genes and genomes on the Drosophila phylogeny.</title>
        <authorList>
            <consortium name="Drosophila 12 Genomes Consortium"/>
            <person name="Clark A.G."/>
            <person name="Eisen M.B."/>
            <person name="Smith D.R."/>
            <person name="Bergman C.M."/>
            <person name="Oliver B."/>
            <person name="Markow T.A."/>
            <person name="Kaufman T.C."/>
            <person name="Kellis M."/>
            <person name="Gelbart W."/>
            <person name="Iyer V.N."/>
            <person name="Pollard D.A."/>
            <person name="Sackton T.B."/>
            <person name="Larracuente A.M."/>
            <person name="Singh N.D."/>
            <person name="Abad J.P."/>
            <person name="Abt D.N."/>
            <person name="Adryan B."/>
            <person name="Aguade M."/>
            <person name="Akashi H."/>
            <person name="Anderson W.W."/>
            <person name="Aquadro C.F."/>
            <person name="Ardell D.H."/>
            <person name="Arguello R."/>
            <person name="Artieri C.G."/>
            <person name="Barbash D.A."/>
            <person name="Barker D."/>
            <person name="Barsanti P."/>
            <person name="Batterham P."/>
            <person name="Batzoglou S."/>
            <person name="Begun D."/>
            <person name="Bhutkar A."/>
            <person name="Blanco E."/>
            <person name="Bosak S.A."/>
            <person name="Bradley R.K."/>
            <person name="Brand A.D."/>
            <person name="Brent M.R."/>
            <person name="Brooks A.N."/>
            <person name="Brown R.H."/>
            <person name="Butlin R.K."/>
            <person name="Caggese C."/>
            <person name="Calvi B.R."/>
            <person name="Bernardo de Carvalho A."/>
            <person name="Caspi A."/>
            <person name="Castrezana S."/>
            <person name="Celniker S.E."/>
            <person name="Chang J.L."/>
            <person name="Chapple C."/>
            <person name="Chatterji S."/>
            <person name="Chinwalla A."/>
            <person name="Civetta A."/>
            <person name="Clifton S.W."/>
            <person name="Comeron J.M."/>
            <person name="Costello J.C."/>
            <person name="Coyne J.A."/>
            <person name="Daub J."/>
            <person name="David R.G."/>
            <person name="Delcher A.L."/>
            <person name="Delehaunty K."/>
            <person name="Do C.B."/>
            <person name="Ebling H."/>
            <person name="Edwards K."/>
            <person name="Eickbush T."/>
            <person name="Evans J.D."/>
            <person name="Filipski A."/>
            <person name="Findeiss S."/>
            <person name="Freyhult E."/>
            <person name="Fulton L."/>
            <person name="Fulton R."/>
            <person name="Garcia A.C."/>
            <person name="Gardiner A."/>
            <person name="Garfield D.A."/>
            <person name="Garvin B.E."/>
            <person name="Gibson G."/>
            <person name="Gilbert D."/>
            <person name="Gnerre S."/>
            <person name="Godfrey J."/>
            <person name="Good R."/>
            <person name="Gotea V."/>
            <person name="Gravely B."/>
            <person name="Greenberg A.J."/>
            <person name="Griffiths-Jones S."/>
            <person name="Gross S."/>
            <person name="Guigo R."/>
            <person name="Gustafson E.A."/>
            <person name="Haerty W."/>
            <person name="Hahn M.W."/>
            <person name="Halligan D.L."/>
            <person name="Halpern A.L."/>
            <person name="Halter G.M."/>
            <person name="Han M.V."/>
            <person name="Heger A."/>
            <person name="Hillier L."/>
            <person name="Hinrichs A.S."/>
            <person name="Holmes I."/>
            <person name="Hoskins R.A."/>
            <person name="Hubisz M.J."/>
            <person name="Hultmark D."/>
            <person name="Huntley M.A."/>
            <person name="Jaffe D.B."/>
            <person name="Jagadeeshan S."/>
            <person name="Jeck W.R."/>
            <person name="Johnson J."/>
            <person name="Jones C.D."/>
            <person name="Jordan W.C."/>
            <person name="Karpen G.H."/>
            <person name="Kataoka E."/>
            <person name="Keightley P.D."/>
            <person name="Kheradpour P."/>
            <person name="Kirkness E.F."/>
            <person name="Koerich L.B."/>
            <person name="Kristiansen K."/>
            <person name="Kudrna D."/>
            <person name="Kulathinal R.J."/>
            <person name="Kumar S."/>
            <person name="Kwok R."/>
            <person name="Lander E."/>
            <person name="Langley C.H."/>
            <person name="Lapoint R."/>
            <person name="Lazzaro B.P."/>
            <person name="Lee S.J."/>
            <person name="Levesque L."/>
            <person name="Li R."/>
            <person name="Lin C.F."/>
            <person name="Lin M.F."/>
            <person name="Lindblad-Toh K."/>
            <person name="Llopart A."/>
            <person name="Long M."/>
            <person name="Low L."/>
            <person name="Lozovsky E."/>
            <person name="Lu J."/>
            <person name="Luo M."/>
            <person name="Machado C.A."/>
            <person name="Makalowski W."/>
            <person name="Marzo M."/>
            <person name="Matsuda M."/>
            <person name="Matzkin L."/>
            <person name="McAllister B."/>
            <person name="McBride C.S."/>
            <person name="McKernan B."/>
            <person name="McKernan K."/>
            <person name="Mendez-Lago M."/>
            <person name="Minx P."/>
            <person name="Mollenhauer M.U."/>
            <person name="Montooth K."/>
            <person name="Mount S.M."/>
            <person name="Mu X."/>
            <person name="Myers E."/>
            <person name="Negre B."/>
            <person name="Newfeld S."/>
            <person name="Nielsen R."/>
            <person name="Noor M.A."/>
            <person name="O'Grady P."/>
            <person name="Pachter L."/>
            <person name="Papaceit M."/>
            <person name="Parisi M.J."/>
            <person name="Parisi M."/>
            <person name="Parts L."/>
            <person name="Pedersen J.S."/>
            <person name="Pesole G."/>
            <person name="Phillippy A.M."/>
            <person name="Ponting C.P."/>
            <person name="Pop M."/>
            <person name="Porcelli D."/>
            <person name="Powell J.R."/>
            <person name="Prohaska S."/>
            <person name="Pruitt K."/>
            <person name="Puig M."/>
            <person name="Quesneville H."/>
            <person name="Ram K.R."/>
            <person name="Rand D."/>
            <person name="Rasmussen M.D."/>
            <person name="Reed L.K."/>
            <person name="Reenan R."/>
            <person name="Reily A."/>
            <person name="Remington K.A."/>
            <person name="Rieger T.T."/>
            <person name="Ritchie M.G."/>
            <person name="Robin C."/>
            <person name="Rogers Y.H."/>
            <person name="Rohde C."/>
            <person name="Rozas J."/>
            <person name="Rubenfield M.J."/>
            <person name="Ruiz A."/>
            <person name="Russo S."/>
            <person name="Salzberg S.L."/>
            <person name="Sanchez-Gracia A."/>
            <person name="Saranga D.J."/>
            <person name="Sato H."/>
            <person name="Schaeffer S.W."/>
            <person name="Schatz M.C."/>
            <person name="Schlenke T."/>
            <person name="Schwartz R."/>
            <person name="Segarra C."/>
            <person name="Singh R.S."/>
            <person name="Sirot L."/>
            <person name="Sirota M."/>
            <person name="Sisneros N.B."/>
            <person name="Smith C.D."/>
            <person name="Smith T.F."/>
            <person name="Spieth J."/>
            <person name="Stage D.E."/>
            <person name="Stark A."/>
            <person name="Stephan W."/>
            <person name="Strausberg R.L."/>
            <person name="Strempel S."/>
            <person name="Sturgill D."/>
            <person name="Sutton G."/>
            <person name="Sutton G.G."/>
            <person name="Tao W."/>
            <person name="Teichmann S."/>
            <person name="Tobari Y.N."/>
            <person name="Tomimura Y."/>
            <person name="Tsolas J.M."/>
            <person name="Valente V.L."/>
            <person name="Venter E."/>
            <person name="Venter J.C."/>
            <person name="Vicario S."/>
            <person name="Vieira F.G."/>
            <person name="Vilella A.J."/>
            <person name="Villasante A."/>
            <person name="Walenz B."/>
            <person name="Wang J."/>
            <person name="Wasserman M."/>
            <person name="Watts T."/>
            <person name="Wilson D."/>
            <person name="Wilson R.K."/>
            <person name="Wing R.A."/>
            <person name="Wolfner M.F."/>
            <person name="Wong A."/>
            <person name="Wong G.K."/>
            <person name="Wu C.I."/>
            <person name="Wu G."/>
            <person name="Yamamoto D."/>
            <person name="Yang H.P."/>
            <person name="Yang S.P."/>
            <person name="Yorke J.A."/>
            <person name="Yoshida K."/>
            <person name="Zdobnov E."/>
            <person name="Zhang P."/>
            <person name="Zhang Y."/>
            <person name="Zimin A.V."/>
            <person name="Baldwin J."/>
            <person name="Abdouelleil A."/>
            <person name="Abdulkadir J."/>
            <person name="Abebe A."/>
            <person name="Abera B."/>
            <person name="Abreu J."/>
            <person name="Acer S.C."/>
            <person name="Aftuck L."/>
            <person name="Alexander A."/>
            <person name="An P."/>
            <person name="Anderson E."/>
            <person name="Anderson S."/>
            <person name="Arachi H."/>
            <person name="Azer M."/>
            <person name="Bachantsang P."/>
            <person name="Barry A."/>
            <person name="Bayul T."/>
            <person name="Berlin A."/>
            <person name="Bessette D."/>
            <person name="Bloom T."/>
            <person name="Blye J."/>
            <person name="Boguslavskiy L."/>
            <person name="Bonnet C."/>
            <person name="Boukhgalter B."/>
            <person name="Bourzgui I."/>
            <person name="Brown A."/>
            <person name="Cahill P."/>
            <person name="Channer S."/>
            <person name="Cheshatsang Y."/>
            <person name="Chuda L."/>
            <person name="Citroen M."/>
            <person name="Collymore A."/>
            <person name="Cooke P."/>
            <person name="Costello M."/>
            <person name="D'Aco K."/>
            <person name="Daza R."/>
            <person name="De Haan G."/>
            <person name="DeGray S."/>
            <person name="DeMaso C."/>
            <person name="Dhargay N."/>
            <person name="Dooley K."/>
            <person name="Dooley E."/>
            <person name="Doricent M."/>
            <person name="Dorje P."/>
            <person name="Dorjee K."/>
            <person name="Dupes A."/>
            <person name="Elong R."/>
            <person name="Falk J."/>
            <person name="Farina A."/>
            <person name="Faro S."/>
            <person name="Ferguson D."/>
            <person name="Fisher S."/>
            <person name="Foley C.D."/>
            <person name="Franke A."/>
            <person name="Friedrich D."/>
            <person name="Gadbois L."/>
            <person name="Gearin G."/>
            <person name="Gearin C.R."/>
            <person name="Giannoukos G."/>
            <person name="Goode T."/>
            <person name="Graham J."/>
            <person name="Grandbois E."/>
            <person name="Grewal S."/>
            <person name="Gyaltsen K."/>
            <person name="Hafez N."/>
            <person name="Hagos B."/>
            <person name="Hall J."/>
            <person name="Henson C."/>
            <person name="Hollinger A."/>
            <person name="Honan T."/>
            <person name="Huard M.D."/>
            <person name="Hughes L."/>
            <person name="Hurhula B."/>
            <person name="Husby M.E."/>
            <person name="Kamat A."/>
            <person name="Kanga B."/>
            <person name="Kashin S."/>
            <person name="Khazanovich D."/>
            <person name="Kisner P."/>
            <person name="Lance K."/>
            <person name="Lara M."/>
            <person name="Lee W."/>
            <person name="Lennon N."/>
            <person name="Letendre F."/>
            <person name="LeVine R."/>
            <person name="Lipovsky A."/>
            <person name="Liu X."/>
            <person name="Liu J."/>
            <person name="Liu S."/>
            <person name="Lokyitsang T."/>
            <person name="Lokyitsang Y."/>
            <person name="Lubonja R."/>
            <person name="Lui A."/>
            <person name="MacDonald P."/>
            <person name="Magnisalis V."/>
            <person name="Maru K."/>
            <person name="Matthews C."/>
            <person name="McCusker W."/>
            <person name="McDonough S."/>
            <person name="Mehta T."/>
            <person name="Meldrim J."/>
            <person name="Meneus L."/>
            <person name="Mihai O."/>
            <person name="Mihalev A."/>
            <person name="Mihova T."/>
            <person name="Mittelman R."/>
            <person name="Mlenga V."/>
            <person name="Montmayeur A."/>
            <person name="Mulrain L."/>
            <person name="Navidi A."/>
            <person name="Naylor J."/>
            <person name="Negash T."/>
            <person name="Nguyen T."/>
            <person name="Nguyen N."/>
            <person name="Nicol R."/>
            <person name="Norbu C."/>
            <person name="Norbu N."/>
            <person name="Novod N."/>
            <person name="O'Neill B."/>
            <person name="Osman S."/>
            <person name="Markiewicz E."/>
            <person name="Oyono O.L."/>
            <person name="Patti C."/>
            <person name="Phunkhang P."/>
            <person name="Pierre F."/>
            <person name="Priest M."/>
            <person name="Raghuraman S."/>
            <person name="Rege F."/>
            <person name="Reyes R."/>
            <person name="Rise C."/>
            <person name="Rogov P."/>
            <person name="Ross K."/>
            <person name="Ryan E."/>
            <person name="Settipalli S."/>
            <person name="Shea T."/>
            <person name="Sherpa N."/>
            <person name="Shi L."/>
            <person name="Shih D."/>
            <person name="Sparrow T."/>
            <person name="Spaulding J."/>
            <person name="Stalker J."/>
            <person name="Stange-Thomann N."/>
            <person name="Stavropoulos S."/>
            <person name="Stone C."/>
            <person name="Strader C."/>
            <person name="Tesfaye S."/>
            <person name="Thomson T."/>
            <person name="Thoulutsang Y."/>
            <person name="Thoulutsang D."/>
            <person name="Topham K."/>
            <person name="Topping I."/>
            <person name="Tsamla T."/>
            <person name="Vassiliev H."/>
            <person name="Vo A."/>
            <person name="Wangchuk T."/>
            <person name="Wangdi T."/>
            <person name="Weiand M."/>
            <person name="Wilkinson J."/>
            <person name="Wilson A."/>
            <person name="Yadav S."/>
            <person name="Young G."/>
            <person name="Yu Q."/>
            <person name="Zembek L."/>
            <person name="Zhong D."/>
            <person name="Zimmer A."/>
            <person name="Zwirko Z."/>
            <person name="Jaffe D.B."/>
            <person name="Alvarez P."/>
            <person name="Brockman W."/>
            <person name="Butler J."/>
            <person name="Chin C."/>
            <person name="Gnerre S."/>
            <person name="Grabherr M."/>
            <person name="Kleber M."/>
            <person name="Mauceli E."/>
            <person name="MacCallum I."/>
        </authorList>
    </citation>
    <scope>NUCLEOTIDE SEQUENCE [LARGE SCALE GENOMIC DNA]</scope>
    <source>
        <strain evidence="3">MSH-3 / Tucson 14011-0111.49</strain>
    </source>
</reference>
<evidence type="ECO:0000313" key="2">
    <source>
        <dbReference type="EMBL" id="EDW32349.1"/>
    </source>
</evidence>
<evidence type="ECO:0000313" key="3">
    <source>
        <dbReference type="Proteomes" id="UP000008744"/>
    </source>
</evidence>
<dbReference type="OrthoDB" id="8744624at2759"/>
<evidence type="ECO:0000256" key="1">
    <source>
        <dbReference type="SAM" id="MobiDB-lite"/>
    </source>
</evidence>
<dbReference type="STRING" id="7234.B4GC06"/>
<feature type="compositionally biased region" description="Polar residues" evidence="1">
    <location>
        <begin position="1"/>
        <end position="10"/>
    </location>
</feature>
<organism evidence="3">
    <name type="scientific">Drosophila persimilis</name>
    <name type="common">Fruit fly</name>
    <dbReference type="NCBI Taxonomy" id="7234"/>
    <lineage>
        <taxon>Eukaryota</taxon>
        <taxon>Metazoa</taxon>
        <taxon>Ecdysozoa</taxon>
        <taxon>Arthropoda</taxon>
        <taxon>Hexapoda</taxon>
        <taxon>Insecta</taxon>
        <taxon>Pterygota</taxon>
        <taxon>Neoptera</taxon>
        <taxon>Endopterygota</taxon>
        <taxon>Diptera</taxon>
        <taxon>Brachycera</taxon>
        <taxon>Muscomorpha</taxon>
        <taxon>Ephydroidea</taxon>
        <taxon>Drosophilidae</taxon>
        <taxon>Drosophila</taxon>
        <taxon>Sophophora</taxon>
    </lineage>
</organism>